<reference evidence="1" key="1">
    <citation type="submission" date="2018-11" db="EMBL/GenBank/DDBJ databases">
        <authorList>
            <person name="Alioto T."/>
            <person name="Alioto T."/>
        </authorList>
    </citation>
    <scope>NUCLEOTIDE SEQUENCE</scope>
</reference>
<sequence>MIRGKKKATRQAIVEGVASPFISKDARAGLRQGKGSECLCITDQRFSEEITNSYTTVNIDACNITCIGNHGDICGGDSSTYGKVLYSVYKIINRTESDGMQFGSTCSAIQFDESMKKVKANTQNAVQL</sequence>
<protein>
    <submittedName>
        <fullName evidence="1">Uncharacterized protein</fullName>
    </submittedName>
</protein>
<keyword evidence="2" id="KW-1185">Reference proteome</keyword>
<organism evidence="1 2">
    <name type="scientific">Mytilus galloprovincialis</name>
    <name type="common">Mediterranean mussel</name>
    <dbReference type="NCBI Taxonomy" id="29158"/>
    <lineage>
        <taxon>Eukaryota</taxon>
        <taxon>Metazoa</taxon>
        <taxon>Spiralia</taxon>
        <taxon>Lophotrochozoa</taxon>
        <taxon>Mollusca</taxon>
        <taxon>Bivalvia</taxon>
        <taxon>Autobranchia</taxon>
        <taxon>Pteriomorphia</taxon>
        <taxon>Mytilida</taxon>
        <taxon>Mytiloidea</taxon>
        <taxon>Mytilidae</taxon>
        <taxon>Mytilinae</taxon>
        <taxon>Mytilus</taxon>
    </lineage>
</organism>
<proteinExistence type="predicted"/>
<evidence type="ECO:0000313" key="2">
    <source>
        <dbReference type="Proteomes" id="UP000596742"/>
    </source>
</evidence>
<name>A0A8B6FQC2_MYTGA</name>
<dbReference type="Proteomes" id="UP000596742">
    <property type="component" value="Unassembled WGS sequence"/>
</dbReference>
<dbReference type="EMBL" id="UYJE01007162">
    <property type="protein sequence ID" value="VDI52295.1"/>
    <property type="molecule type" value="Genomic_DNA"/>
</dbReference>
<comment type="caution">
    <text evidence="1">The sequence shown here is derived from an EMBL/GenBank/DDBJ whole genome shotgun (WGS) entry which is preliminary data.</text>
</comment>
<evidence type="ECO:0000313" key="1">
    <source>
        <dbReference type="EMBL" id="VDI52295.1"/>
    </source>
</evidence>
<gene>
    <name evidence="1" type="ORF">MGAL_10B075911</name>
</gene>
<accession>A0A8B6FQC2</accession>
<dbReference type="AlphaFoldDB" id="A0A8B6FQC2"/>